<evidence type="ECO:0000313" key="2">
    <source>
        <dbReference type="Proteomes" id="UP000308600"/>
    </source>
</evidence>
<evidence type="ECO:0000313" key="1">
    <source>
        <dbReference type="EMBL" id="TFK75922.1"/>
    </source>
</evidence>
<dbReference type="EMBL" id="ML208261">
    <property type="protein sequence ID" value="TFK75922.1"/>
    <property type="molecule type" value="Genomic_DNA"/>
</dbReference>
<proteinExistence type="predicted"/>
<protein>
    <submittedName>
        <fullName evidence="1">Uncharacterized protein</fullName>
    </submittedName>
</protein>
<gene>
    <name evidence="1" type="ORF">BDN72DRAFT_356891</name>
</gene>
<accession>A0ACD3BFX6</accession>
<reference evidence="1 2" key="1">
    <citation type="journal article" date="2019" name="Nat. Ecol. Evol.">
        <title>Megaphylogeny resolves global patterns of mushroom evolution.</title>
        <authorList>
            <person name="Varga T."/>
            <person name="Krizsan K."/>
            <person name="Foldi C."/>
            <person name="Dima B."/>
            <person name="Sanchez-Garcia M."/>
            <person name="Sanchez-Ramirez S."/>
            <person name="Szollosi G.J."/>
            <person name="Szarkandi J.G."/>
            <person name="Papp V."/>
            <person name="Albert L."/>
            <person name="Andreopoulos W."/>
            <person name="Angelini C."/>
            <person name="Antonin V."/>
            <person name="Barry K.W."/>
            <person name="Bougher N.L."/>
            <person name="Buchanan P."/>
            <person name="Buyck B."/>
            <person name="Bense V."/>
            <person name="Catcheside P."/>
            <person name="Chovatia M."/>
            <person name="Cooper J."/>
            <person name="Damon W."/>
            <person name="Desjardin D."/>
            <person name="Finy P."/>
            <person name="Geml J."/>
            <person name="Haridas S."/>
            <person name="Hughes K."/>
            <person name="Justo A."/>
            <person name="Karasinski D."/>
            <person name="Kautmanova I."/>
            <person name="Kiss B."/>
            <person name="Kocsube S."/>
            <person name="Kotiranta H."/>
            <person name="LaButti K.M."/>
            <person name="Lechner B.E."/>
            <person name="Liimatainen K."/>
            <person name="Lipzen A."/>
            <person name="Lukacs Z."/>
            <person name="Mihaltcheva S."/>
            <person name="Morgado L.N."/>
            <person name="Niskanen T."/>
            <person name="Noordeloos M.E."/>
            <person name="Ohm R.A."/>
            <person name="Ortiz-Santana B."/>
            <person name="Ovrebo C."/>
            <person name="Racz N."/>
            <person name="Riley R."/>
            <person name="Savchenko A."/>
            <person name="Shiryaev A."/>
            <person name="Soop K."/>
            <person name="Spirin V."/>
            <person name="Szebenyi C."/>
            <person name="Tomsovsky M."/>
            <person name="Tulloss R.E."/>
            <person name="Uehling J."/>
            <person name="Grigoriev I.V."/>
            <person name="Vagvolgyi C."/>
            <person name="Papp T."/>
            <person name="Martin F.M."/>
            <person name="Miettinen O."/>
            <person name="Hibbett D.S."/>
            <person name="Nagy L.G."/>
        </authorList>
    </citation>
    <scope>NUCLEOTIDE SEQUENCE [LARGE SCALE GENOMIC DNA]</scope>
    <source>
        <strain evidence="1 2">NL-1719</strain>
    </source>
</reference>
<organism evidence="1 2">
    <name type="scientific">Pluteus cervinus</name>
    <dbReference type="NCBI Taxonomy" id="181527"/>
    <lineage>
        <taxon>Eukaryota</taxon>
        <taxon>Fungi</taxon>
        <taxon>Dikarya</taxon>
        <taxon>Basidiomycota</taxon>
        <taxon>Agaricomycotina</taxon>
        <taxon>Agaricomycetes</taxon>
        <taxon>Agaricomycetidae</taxon>
        <taxon>Agaricales</taxon>
        <taxon>Pluteineae</taxon>
        <taxon>Pluteaceae</taxon>
        <taxon>Pluteus</taxon>
    </lineage>
</organism>
<sequence length="211" mass="22772">MASNLQSKRPQTEDMVTSLPGANATPNPGAISEDLMMRLRLVGPRVRKNVTEGYMSPPSSVGRAPFEKAATTGHLIFRSANDTLRDVYTRSSPLANAPSQRKRARSVSEQERPEGDNTPSELIPTEMPPPSEAAEVKPALATRNIRPLRKTNSGRVFLQTQSLPAGVFRLGGNTEDGAVVTSTAVAPVAEEDDWSFEGTGESTFQPVQLEN</sequence>
<keyword evidence="2" id="KW-1185">Reference proteome</keyword>
<name>A0ACD3BFX6_9AGAR</name>
<dbReference type="Proteomes" id="UP000308600">
    <property type="component" value="Unassembled WGS sequence"/>
</dbReference>